<reference evidence="2" key="1">
    <citation type="submission" date="2017-04" db="EMBL/GenBank/DDBJ databases">
        <authorList>
            <person name="Varghese N."/>
            <person name="Submissions S."/>
        </authorList>
    </citation>
    <scope>NUCLEOTIDE SEQUENCE [LARGE SCALE GENOMIC DNA]</scope>
    <source>
        <strain evidence="2">DSM 19835</strain>
    </source>
</reference>
<name>A0A1X7J9F1_9FLAO</name>
<dbReference type="RefSeq" id="WP_085497639.1">
    <property type="nucleotide sequence ID" value="NZ_FXAO01000003.1"/>
</dbReference>
<protein>
    <submittedName>
        <fullName evidence="1">Uncharacterized protein</fullName>
    </submittedName>
</protein>
<keyword evidence="2" id="KW-1185">Reference proteome</keyword>
<dbReference type="OrthoDB" id="1447733at2"/>
<dbReference type="EMBL" id="FXAO01000003">
    <property type="protein sequence ID" value="SMG23605.1"/>
    <property type="molecule type" value="Genomic_DNA"/>
</dbReference>
<sequence length="97" mass="11257">MEDNTEKRKVGRPRKNLKKPADVLIRKSIGIALEKYFTSDMYQEDMALGKSGEKRMQLHLNLLPYILTKRESIRALLNGLDDKETDALVQRIKEEIV</sequence>
<evidence type="ECO:0000313" key="1">
    <source>
        <dbReference type="EMBL" id="SMG23605.1"/>
    </source>
</evidence>
<proteinExistence type="predicted"/>
<dbReference type="AlphaFoldDB" id="A0A1X7J9F1"/>
<gene>
    <name evidence="1" type="ORF">SAMN03080602_01460</name>
</gene>
<evidence type="ECO:0000313" key="2">
    <source>
        <dbReference type="Proteomes" id="UP000193420"/>
    </source>
</evidence>
<accession>A0A1X7J9F1</accession>
<dbReference type="Proteomes" id="UP000193420">
    <property type="component" value="Unassembled WGS sequence"/>
</dbReference>
<dbReference type="STRING" id="188872.SAMN03080602_01460"/>
<organism evidence="1 2">
    <name type="scientific">Arenibacter troitsensis</name>
    <dbReference type="NCBI Taxonomy" id="188872"/>
    <lineage>
        <taxon>Bacteria</taxon>
        <taxon>Pseudomonadati</taxon>
        <taxon>Bacteroidota</taxon>
        <taxon>Flavobacteriia</taxon>
        <taxon>Flavobacteriales</taxon>
        <taxon>Flavobacteriaceae</taxon>
        <taxon>Arenibacter</taxon>
    </lineage>
</organism>